<keyword evidence="1" id="KW-1133">Transmembrane helix</keyword>
<feature type="transmembrane region" description="Helical" evidence="1">
    <location>
        <begin position="319"/>
        <end position="337"/>
    </location>
</feature>
<gene>
    <name evidence="2" type="ORF">Rhow_007081</name>
</gene>
<dbReference type="InterPro" id="IPR015943">
    <property type="entry name" value="WD40/YVTN_repeat-like_dom_sf"/>
</dbReference>
<organism evidence="2 3">
    <name type="scientific">Rhodococcus wratislaviensis</name>
    <name type="common">Tsukamurella wratislaviensis</name>
    <dbReference type="NCBI Taxonomy" id="44752"/>
    <lineage>
        <taxon>Bacteria</taxon>
        <taxon>Bacillati</taxon>
        <taxon>Actinomycetota</taxon>
        <taxon>Actinomycetes</taxon>
        <taxon>Mycobacteriales</taxon>
        <taxon>Nocardiaceae</taxon>
        <taxon>Rhodococcus</taxon>
    </lineage>
</organism>
<comment type="caution">
    <text evidence="2">The sequence shown here is derived from an EMBL/GenBank/DDBJ whole genome shotgun (WGS) entry which is preliminary data.</text>
</comment>
<dbReference type="AlphaFoldDB" id="A0A402CH68"/>
<keyword evidence="1" id="KW-0472">Membrane</keyword>
<dbReference type="EMBL" id="BHYM01000063">
    <property type="protein sequence ID" value="GCE42952.1"/>
    <property type="molecule type" value="Genomic_DNA"/>
</dbReference>
<feature type="transmembrane region" description="Helical" evidence="1">
    <location>
        <begin position="671"/>
        <end position="690"/>
    </location>
</feature>
<feature type="transmembrane region" description="Helical" evidence="1">
    <location>
        <begin position="404"/>
        <end position="423"/>
    </location>
</feature>
<accession>A0A402CH68</accession>
<protein>
    <submittedName>
        <fullName evidence="2">Uncharacterized protein</fullName>
    </submittedName>
</protein>
<keyword evidence="3" id="KW-1185">Reference proteome</keyword>
<sequence>MPQLEQGGRKLTEQIPSGTQLVGLSLHRWRIVSAVAVLLICLGIATSQAWESPDKPDLVPPFDTPSVATFLPAEDAITAALGAASTMYSEGPPQTQLFTSNSAMAKDVRETVVTGAWERTWVSLDDSRELTIRIYEVRLNTSTFGEPNHCRNGQALDAGGSGRMARSEGAGQTHHFYCAQVNQNRVRAYVDLRIRPAAKDIADPAATLRAVLDSIDTQPSPDVPLPEDYVSEQRSEILEAWILAVPIAAFLSVAPPVLFDRASLQALVSRMRRRRMKDNHVDVSALASATATRSRGIGLVRLAALVWTVRSSEELQLGMYHSLALLAGVYILSLLIERRLMGIWVKRTAVRTFTGARAIWVVIGSFCTLLVAFGAIVLWAIGAAFASGSSVPGVADWDTHRNGVALEVVAAGVLFGSFLPLAFTRRIAMKRPQSTTSDSRAPVLLLRSFIDDSIRMRCRRLDRASIFDQIALRRWERFEEVAASALSKIGPVLAVGTPGEILPPGLGAARINFTHDEWQEGIRQIADQSAFLVMTLGRTESLVWEIRQLRDHQNLDKTIFLLPPLSQEEITLRLRTLAHVYGVSLDSLQPERGSTPLAIAFPPGRESPIVAVSRGADDLSYDAAINLAAAALLRADPTAPTPTGAGRVENPPDMIPLGKAKRHRTWKRNPWVWNAILTITVLTIAVPYLMGGTVGQQVEHAVVLINPEYRVSHVLPGTDENPLVVIDNQALAQIDFAADTVTALWNFTEPVERVAVMDKTVFATNRNGGGVSAYELESGKRKWHVSVGAQVRGLTLGNDRVYVAVPGDQRIVALKSLSGDIDADAYVVGHPWDISSSGNFVYTVLIDTNEIIQFDANSLLEAGRLPTQPAPSQLTQWGGAPVVISRVNHTAIRVDDSVDPTTIYLSRTDGEVAGQGEWLLAEGHERVTAFDLAGSVVRTNTMGSNGGGIALTDAGLVVAESGMVRLYT</sequence>
<dbReference type="SUPFAM" id="SSF50969">
    <property type="entry name" value="YVTN repeat-like/Quinoprotein amine dehydrogenase"/>
    <property type="match status" value="1"/>
</dbReference>
<dbReference type="OrthoDB" id="7107981at2"/>
<dbReference type="Proteomes" id="UP000287519">
    <property type="component" value="Unassembled WGS sequence"/>
</dbReference>
<feature type="transmembrane region" description="Helical" evidence="1">
    <location>
        <begin position="240"/>
        <end position="259"/>
    </location>
</feature>
<reference evidence="2 3" key="1">
    <citation type="submission" date="2018-11" db="EMBL/GenBank/DDBJ databases">
        <title>Microbial catabolism of amino acid.</title>
        <authorList>
            <person name="Hibi M."/>
            <person name="Ogawa J."/>
        </authorList>
    </citation>
    <scope>NUCLEOTIDE SEQUENCE [LARGE SCALE GENOMIC DNA]</scope>
    <source>
        <strain evidence="2 3">C31-06</strain>
    </source>
</reference>
<dbReference type="InterPro" id="IPR011044">
    <property type="entry name" value="Quino_amine_DH_bsu"/>
</dbReference>
<keyword evidence="1" id="KW-0812">Transmembrane</keyword>
<feature type="transmembrane region" description="Helical" evidence="1">
    <location>
        <begin position="358"/>
        <end position="384"/>
    </location>
</feature>
<dbReference type="Gene3D" id="2.130.10.10">
    <property type="entry name" value="YVTN repeat-like/Quinoprotein amine dehydrogenase"/>
    <property type="match status" value="1"/>
</dbReference>
<evidence type="ECO:0000256" key="1">
    <source>
        <dbReference type="SAM" id="Phobius"/>
    </source>
</evidence>
<evidence type="ECO:0000313" key="3">
    <source>
        <dbReference type="Proteomes" id="UP000287519"/>
    </source>
</evidence>
<evidence type="ECO:0000313" key="2">
    <source>
        <dbReference type="EMBL" id="GCE42952.1"/>
    </source>
</evidence>
<proteinExistence type="predicted"/>
<name>A0A402CH68_RHOWR</name>